<proteinExistence type="predicted"/>
<dbReference type="Gene3D" id="3.30.420.10">
    <property type="entry name" value="Ribonuclease H-like superfamily/Ribonuclease H"/>
    <property type="match status" value="1"/>
</dbReference>
<evidence type="ECO:0000259" key="1">
    <source>
        <dbReference type="PROSITE" id="PS50822"/>
    </source>
</evidence>
<gene>
    <name evidence="2" type="ORF">GGI25_003132</name>
</gene>
<dbReference type="InterPro" id="IPR036085">
    <property type="entry name" value="PAZ_dom_sf"/>
</dbReference>
<dbReference type="Pfam" id="PF16487">
    <property type="entry name" value="ArgoMid"/>
    <property type="match status" value="1"/>
</dbReference>
<evidence type="ECO:0000313" key="3">
    <source>
        <dbReference type="Proteomes" id="UP001151518"/>
    </source>
</evidence>
<dbReference type="OrthoDB" id="10252740at2759"/>
<accession>A0A9W8G7A9</accession>
<dbReference type="EMBL" id="JANBTW010000032">
    <property type="protein sequence ID" value="KAJ2677497.1"/>
    <property type="molecule type" value="Genomic_DNA"/>
</dbReference>
<dbReference type="InterPro" id="IPR003165">
    <property type="entry name" value="Piwi"/>
</dbReference>
<comment type="caution">
    <text evidence="2">The sequence shown here is derived from an EMBL/GenBank/DDBJ whole genome shotgun (WGS) entry which is preliminary data.</text>
</comment>
<dbReference type="InterPro" id="IPR012337">
    <property type="entry name" value="RNaseH-like_sf"/>
</dbReference>
<dbReference type="Pfam" id="PF16486">
    <property type="entry name" value="ArgoN"/>
    <property type="match status" value="1"/>
</dbReference>
<sequence length="901" mass="100905">MDDEDYILRYPPQPSEASNNASSIQNVSVLSNHCRIRSIKAKHIYVYFVGIQNLDAKDSIQDENSKDDTALDGVSDTQLRKDVFTKAVVSNDDLKSKKLHFDGQSYAYSAKSIHKNWHSVGNQSGSEGKSEYKTTVGHMSAQDHASLPCQFQVVLRAQRRYDLELLDRYCKGDNSVPETYIQGLLYALENIIRGFDSSDFVTVENKRLSIYSALIPNDGNECELYWEYRFTLRPGRGGLLVNIIPKSVPVTSTDTVESLAYIHFKLKVSKETPREKTLEDHVGTKDWLAFELAIRNLDVSILGSNSEVVHRIVRLSKEPAGELEFDNMPLAEYLQHKYGISATKYDTKLPCAMTADGMPIPLAICAIIGKKVVGRLANWQQSKLRSLCIVNPTKRHKLFEHGAQVLANSNSTVFSTFGIEVDPELVCINAQVLEKPRLLMSKPTKIHDGSAEMKPVRLSVDGNWELKGRRVLDGRQLISWAVVVFGCSKQSLPSERIQAFIMQLVKICKELGIDVHNTGPPIKYAALSSGDIQLVMTEASQMATAATRSDMPAQLIFCILPKHNVQIYGELKRVALTLLGVQTQCIVANNVRAHNPKLLSQIALKMNVKLGGVTGELHADDAPCLAEEPTLVIASDVCHSTEAGGMSVAAVLGSTDMLARRFQGTVIQHPKGLEYIENLDVIIRQALRLFYKNTGKKPTRIVYYRDGVNDSQMRDVKKLELPAIYKGCRLIDSEYCPKVTLILARKRHTTRFIRGSHGSDASAKLGLHNCLSGTTINDVVASPVIFSFYLVAHKAQVGVTKPMYYLVLHDDNNFDPYRLKTLTYSLCYTYPIYNRPAMLPSALYYAHRLSGKGRLQLSQRFDNLPAFNKLKTKTGTKRKQEQPPPYLVPLHKRLQDTMYFM</sequence>
<dbReference type="Proteomes" id="UP001151518">
    <property type="component" value="Unassembled WGS sequence"/>
</dbReference>
<dbReference type="SUPFAM" id="SSF101690">
    <property type="entry name" value="PAZ domain"/>
    <property type="match status" value="1"/>
</dbReference>
<evidence type="ECO:0000313" key="2">
    <source>
        <dbReference type="EMBL" id="KAJ2677497.1"/>
    </source>
</evidence>
<dbReference type="AlphaFoldDB" id="A0A9W8G7A9"/>
<dbReference type="SUPFAM" id="SSF53098">
    <property type="entry name" value="Ribonuclease H-like"/>
    <property type="match status" value="1"/>
</dbReference>
<dbReference type="PANTHER" id="PTHR22891">
    <property type="entry name" value="EUKARYOTIC TRANSLATION INITIATION FACTOR 2C"/>
    <property type="match status" value="1"/>
</dbReference>
<name>A0A9W8G7A9_9FUNG</name>
<dbReference type="Pfam" id="PF02171">
    <property type="entry name" value="Piwi"/>
    <property type="match status" value="1"/>
</dbReference>
<dbReference type="Gene3D" id="3.40.50.2300">
    <property type="match status" value="1"/>
</dbReference>
<dbReference type="GO" id="GO:0003676">
    <property type="term" value="F:nucleic acid binding"/>
    <property type="evidence" value="ECO:0007669"/>
    <property type="project" value="InterPro"/>
</dbReference>
<dbReference type="InterPro" id="IPR032474">
    <property type="entry name" value="Argonaute_N"/>
</dbReference>
<reference evidence="2" key="1">
    <citation type="submission" date="2022-07" db="EMBL/GenBank/DDBJ databases">
        <title>Phylogenomic reconstructions and comparative analyses of Kickxellomycotina fungi.</title>
        <authorList>
            <person name="Reynolds N.K."/>
            <person name="Stajich J.E."/>
            <person name="Barry K."/>
            <person name="Grigoriev I.V."/>
            <person name="Crous P."/>
            <person name="Smith M.E."/>
        </authorList>
    </citation>
    <scope>NUCLEOTIDE SEQUENCE</scope>
    <source>
        <strain evidence="2">NRRL 3115</strain>
    </source>
</reference>
<dbReference type="PROSITE" id="PS50822">
    <property type="entry name" value="PIWI"/>
    <property type="match status" value="1"/>
</dbReference>
<dbReference type="SMART" id="SM00950">
    <property type="entry name" value="Piwi"/>
    <property type="match status" value="1"/>
</dbReference>
<dbReference type="InterPro" id="IPR036397">
    <property type="entry name" value="RNaseH_sf"/>
</dbReference>
<protein>
    <recommendedName>
        <fullName evidence="1">Piwi domain-containing protein</fullName>
    </recommendedName>
</protein>
<dbReference type="InterPro" id="IPR032473">
    <property type="entry name" value="Argonaute_Mid_dom"/>
</dbReference>
<feature type="domain" description="Piwi" evidence="1">
    <location>
        <begin position="555"/>
        <end position="850"/>
    </location>
</feature>
<organism evidence="2 3">
    <name type="scientific">Coemansia spiralis</name>
    <dbReference type="NCBI Taxonomy" id="417178"/>
    <lineage>
        <taxon>Eukaryota</taxon>
        <taxon>Fungi</taxon>
        <taxon>Fungi incertae sedis</taxon>
        <taxon>Zoopagomycota</taxon>
        <taxon>Kickxellomycotina</taxon>
        <taxon>Kickxellomycetes</taxon>
        <taxon>Kickxellales</taxon>
        <taxon>Kickxellaceae</taxon>
        <taxon>Coemansia</taxon>
    </lineage>
</organism>